<dbReference type="InParanoid" id="M7XVI9"/>
<dbReference type="EMBL" id="AMZY02000013">
    <property type="protein sequence ID" value="EMS32507.1"/>
    <property type="molecule type" value="Genomic_DNA"/>
</dbReference>
<keyword evidence="2" id="KW-1185">Reference proteome</keyword>
<gene>
    <name evidence="1" type="ORF">C943_01234</name>
</gene>
<name>M7XVI9_9BACT</name>
<proteinExistence type="predicted"/>
<accession>M7XVI9</accession>
<dbReference type="Proteomes" id="UP000010953">
    <property type="component" value="Unassembled WGS sequence"/>
</dbReference>
<dbReference type="AlphaFoldDB" id="M7XVI9"/>
<evidence type="ECO:0000313" key="2">
    <source>
        <dbReference type="Proteomes" id="UP000010953"/>
    </source>
</evidence>
<organism evidence="1 2">
    <name type="scientific">Mariniradius saccharolyticus AK6</name>
    <dbReference type="NCBI Taxonomy" id="1239962"/>
    <lineage>
        <taxon>Bacteria</taxon>
        <taxon>Pseudomonadati</taxon>
        <taxon>Bacteroidota</taxon>
        <taxon>Cytophagia</taxon>
        <taxon>Cytophagales</taxon>
        <taxon>Cyclobacteriaceae</taxon>
        <taxon>Mariniradius</taxon>
    </lineage>
</organism>
<protein>
    <submittedName>
        <fullName evidence="1">Uncharacterized protein</fullName>
    </submittedName>
</protein>
<dbReference type="STRING" id="1239962.C943_01234"/>
<sequence length="42" mass="5153">MSLLLKRKTGIICFKSANFPQSKFELETFYFFKKKFYIQAYF</sequence>
<evidence type="ECO:0000313" key="1">
    <source>
        <dbReference type="EMBL" id="EMS32507.1"/>
    </source>
</evidence>
<reference evidence="1" key="1">
    <citation type="submission" date="2013-01" db="EMBL/GenBank/DDBJ databases">
        <title>Genome assembly of Mariniradius saccharolyticus AK6.</title>
        <authorList>
            <person name="Vaidya B."/>
            <person name="Khatri I."/>
            <person name="Tanuku N.R.S."/>
            <person name="Subramanian S."/>
            <person name="Pinnaka A."/>
        </authorList>
    </citation>
    <scope>NUCLEOTIDE SEQUENCE [LARGE SCALE GENOMIC DNA]</scope>
    <source>
        <strain evidence="1">AK6</strain>
    </source>
</reference>
<comment type="caution">
    <text evidence="1">The sequence shown here is derived from an EMBL/GenBank/DDBJ whole genome shotgun (WGS) entry which is preliminary data.</text>
</comment>